<dbReference type="GO" id="GO:0016020">
    <property type="term" value="C:membrane"/>
    <property type="evidence" value="ECO:0007669"/>
    <property type="project" value="UniProtKB-SubCell"/>
</dbReference>
<comment type="subcellular location">
    <subcellularLocation>
        <location evidence="1">Membrane</location>
        <topology evidence="1">Multi-pass membrane protein</topology>
    </subcellularLocation>
</comment>
<feature type="transmembrane region" description="Helical" evidence="11">
    <location>
        <begin position="115"/>
        <end position="136"/>
    </location>
</feature>
<evidence type="ECO:0008006" key="17">
    <source>
        <dbReference type="Google" id="ProtNLM"/>
    </source>
</evidence>
<dbReference type="AlphaFoldDB" id="R7UJD5"/>
<keyword evidence="16" id="KW-1185">Reference proteome</keyword>
<evidence type="ECO:0000256" key="5">
    <source>
        <dbReference type="ARBA" id="ARBA00023065"/>
    </source>
</evidence>
<keyword evidence="8" id="KW-0325">Glycoprotein</keyword>
<dbReference type="Pfam" id="PF10613">
    <property type="entry name" value="Lig_chan-Glu_bd"/>
    <property type="match status" value="1"/>
</dbReference>
<dbReference type="GO" id="GO:0015276">
    <property type="term" value="F:ligand-gated monoatomic ion channel activity"/>
    <property type="evidence" value="ECO:0007669"/>
    <property type="project" value="InterPro"/>
</dbReference>
<dbReference type="OMA" id="NIGIIRH"/>
<reference evidence="15" key="3">
    <citation type="submission" date="2015-06" db="UniProtKB">
        <authorList>
            <consortium name="EnsemblMetazoa"/>
        </authorList>
    </citation>
    <scope>IDENTIFICATION</scope>
</reference>
<protein>
    <recommendedName>
        <fullName evidence="17">Ionotropic glutamate receptor C-terminal domain-containing protein</fullName>
    </recommendedName>
</protein>
<evidence type="ECO:0000313" key="15">
    <source>
        <dbReference type="EnsemblMetazoa" id="CapteP164990"/>
    </source>
</evidence>
<evidence type="ECO:0000256" key="11">
    <source>
        <dbReference type="SAM" id="Phobius"/>
    </source>
</evidence>
<dbReference type="Pfam" id="PF00060">
    <property type="entry name" value="Lig_chan"/>
    <property type="match status" value="1"/>
</dbReference>
<evidence type="ECO:0000259" key="13">
    <source>
        <dbReference type="SMART" id="SM00918"/>
    </source>
</evidence>
<evidence type="ECO:0000313" key="16">
    <source>
        <dbReference type="Proteomes" id="UP000014760"/>
    </source>
</evidence>
<dbReference type="SMART" id="SM00079">
    <property type="entry name" value="PBPe"/>
    <property type="match status" value="1"/>
</dbReference>
<gene>
    <name evidence="14" type="ORF">CAPTEDRAFT_164990</name>
</gene>
<sequence length="451" mass="50288">MPGEHPGQPFRGLLPDILTQLSRRLHFDFNITLQTKYGRLNKRTNIWNGMVGDLNGTEGADLAAAHLSITSKRQAAVDFVKPFRQSGLAIILSKPLADAQFGSWWTFGIFSPFSAVVWVAVIASYVAVSFLLWIICKWNPYEWRGMHADNKTEYAVQAEAYTLPGCFWMIFTSGNKQGCECGPHSISGRILVLSWFTFTTILIASFVAGITVNLYWASFPHFIPAPHTTIKTLGDLTIRATVQKDFFLGVIPGSSDDRYLRSVPLGQEFDAIRDYLDSDLGQKYAPQSLDDGLKKTRTGNFGWLLNTMTGKYLVNQRPCDLTLIDTGYGMRSFGFAVPKNAYALKRELDIAILQLIEEGVLEDLEEKWEVGHGECWNQTSYEQQKDAVTSLTFRGERPQANTVLSFGGPLLALLLGAIISVCTSLAEYLSTKHSGLRDVGMPQQELKNEET</sequence>
<dbReference type="EMBL" id="KB302777">
    <property type="protein sequence ID" value="ELU03893.1"/>
    <property type="molecule type" value="Genomic_DNA"/>
</dbReference>
<dbReference type="Proteomes" id="UP000014760">
    <property type="component" value="Unassembled WGS sequence"/>
</dbReference>
<dbReference type="SMART" id="SM00918">
    <property type="entry name" value="Lig_chan-Glu_bd"/>
    <property type="match status" value="1"/>
</dbReference>
<accession>R7UJD5</accession>
<proteinExistence type="predicted"/>
<reference evidence="16" key="1">
    <citation type="submission" date="2012-12" db="EMBL/GenBank/DDBJ databases">
        <authorList>
            <person name="Hellsten U."/>
            <person name="Grimwood J."/>
            <person name="Chapman J.A."/>
            <person name="Shapiro H."/>
            <person name="Aerts A."/>
            <person name="Otillar R.P."/>
            <person name="Terry A.Y."/>
            <person name="Boore J.L."/>
            <person name="Simakov O."/>
            <person name="Marletaz F."/>
            <person name="Cho S.-J."/>
            <person name="Edsinger-Gonzales E."/>
            <person name="Havlak P."/>
            <person name="Kuo D.-H."/>
            <person name="Larsson T."/>
            <person name="Lv J."/>
            <person name="Arendt D."/>
            <person name="Savage R."/>
            <person name="Osoegawa K."/>
            <person name="de Jong P."/>
            <person name="Lindberg D.R."/>
            <person name="Seaver E.C."/>
            <person name="Weisblat D.A."/>
            <person name="Putnam N.H."/>
            <person name="Grigoriev I.V."/>
            <person name="Rokhsar D.S."/>
        </authorList>
    </citation>
    <scope>NUCLEOTIDE SEQUENCE</scope>
    <source>
        <strain evidence="16">I ESC-2004</strain>
    </source>
</reference>
<keyword evidence="6 11" id="KW-0472">Membrane</keyword>
<evidence type="ECO:0000256" key="8">
    <source>
        <dbReference type="ARBA" id="ARBA00023180"/>
    </source>
</evidence>
<dbReference type="EnsemblMetazoa" id="CapteT164990">
    <property type="protein sequence ID" value="CapteP164990"/>
    <property type="gene ID" value="CapteG164990"/>
</dbReference>
<keyword evidence="2" id="KW-0813">Transport</keyword>
<organism evidence="14">
    <name type="scientific">Capitella teleta</name>
    <name type="common">Polychaete worm</name>
    <dbReference type="NCBI Taxonomy" id="283909"/>
    <lineage>
        <taxon>Eukaryota</taxon>
        <taxon>Metazoa</taxon>
        <taxon>Spiralia</taxon>
        <taxon>Lophotrochozoa</taxon>
        <taxon>Annelida</taxon>
        <taxon>Polychaeta</taxon>
        <taxon>Sedentaria</taxon>
        <taxon>Scolecida</taxon>
        <taxon>Capitellidae</taxon>
        <taxon>Capitella</taxon>
    </lineage>
</organism>
<keyword evidence="4 11" id="KW-1133">Transmembrane helix</keyword>
<dbReference type="InterPro" id="IPR019594">
    <property type="entry name" value="Glu/Gly-bd"/>
</dbReference>
<dbReference type="STRING" id="283909.R7UJD5"/>
<reference evidence="14 16" key="2">
    <citation type="journal article" date="2013" name="Nature">
        <title>Insights into bilaterian evolution from three spiralian genomes.</title>
        <authorList>
            <person name="Simakov O."/>
            <person name="Marletaz F."/>
            <person name="Cho S.J."/>
            <person name="Edsinger-Gonzales E."/>
            <person name="Havlak P."/>
            <person name="Hellsten U."/>
            <person name="Kuo D.H."/>
            <person name="Larsson T."/>
            <person name="Lv J."/>
            <person name="Arendt D."/>
            <person name="Savage R."/>
            <person name="Osoegawa K."/>
            <person name="de Jong P."/>
            <person name="Grimwood J."/>
            <person name="Chapman J.A."/>
            <person name="Shapiro H."/>
            <person name="Aerts A."/>
            <person name="Otillar R.P."/>
            <person name="Terry A.Y."/>
            <person name="Boore J.L."/>
            <person name="Grigoriev I.V."/>
            <person name="Lindberg D.R."/>
            <person name="Seaver E.C."/>
            <person name="Weisblat D.A."/>
            <person name="Putnam N.H."/>
            <person name="Rokhsar D.S."/>
        </authorList>
    </citation>
    <scope>NUCLEOTIDE SEQUENCE</scope>
    <source>
        <strain evidence="14 16">I ESC-2004</strain>
    </source>
</reference>
<dbReference type="Gene3D" id="3.40.190.10">
    <property type="entry name" value="Periplasmic binding protein-like II"/>
    <property type="match status" value="1"/>
</dbReference>
<evidence type="ECO:0000256" key="9">
    <source>
        <dbReference type="ARBA" id="ARBA00023286"/>
    </source>
</evidence>
<evidence type="ECO:0000313" key="14">
    <source>
        <dbReference type="EMBL" id="ELU03893.1"/>
    </source>
</evidence>
<evidence type="ECO:0000256" key="3">
    <source>
        <dbReference type="ARBA" id="ARBA00022692"/>
    </source>
</evidence>
<keyword evidence="10" id="KW-0407">Ion channel</keyword>
<dbReference type="SUPFAM" id="SSF53850">
    <property type="entry name" value="Periplasmic binding protein-like II"/>
    <property type="match status" value="1"/>
</dbReference>
<evidence type="ECO:0000256" key="2">
    <source>
        <dbReference type="ARBA" id="ARBA00022448"/>
    </source>
</evidence>
<feature type="domain" description="Ionotropic glutamate receptor C-terminal" evidence="12">
    <location>
        <begin position="6"/>
        <end position="371"/>
    </location>
</feature>
<dbReference type="InterPro" id="IPR015683">
    <property type="entry name" value="Ionotropic_Glu_rcpt"/>
</dbReference>
<keyword evidence="9" id="KW-1071">Ligand-gated ion channel</keyword>
<keyword evidence="7" id="KW-0675">Receptor</keyword>
<keyword evidence="5" id="KW-0406">Ion transport</keyword>
<dbReference type="HOGENOM" id="CLU_007257_0_1_1"/>
<evidence type="ECO:0000256" key="1">
    <source>
        <dbReference type="ARBA" id="ARBA00004141"/>
    </source>
</evidence>
<keyword evidence="3 11" id="KW-0812">Transmembrane</keyword>
<dbReference type="OrthoDB" id="5984008at2759"/>
<evidence type="ECO:0000256" key="7">
    <source>
        <dbReference type="ARBA" id="ARBA00023170"/>
    </source>
</evidence>
<feature type="transmembrane region" description="Helical" evidence="11">
    <location>
        <begin position="192"/>
        <end position="216"/>
    </location>
</feature>
<name>R7UJD5_CAPTE</name>
<dbReference type="InterPro" id="IPR001320">
    <property type="entry name" value="Iontro_rcpt_C"/>
</dbReference>
<evidence type="ECO:0000256" key="10">
    <source>
        <dbReference type="ARBA" id="ARBA00023303"/>
    </source>
</evidence>
<evidence type="ECO:0000256" key="4">
    <source>
        <dbReference type="ARBA" id="ARBA00022989"/>
    </source>
</evidence>
<dbReference type="PANTHER" id="PTHR18966">
    <property type="entry name" value="IONOTROPIC GLUTAMATE RECEPTOR"/>
    <property type="match status" value="1"/>
</dbReference>
<dbReference type="EMBL" id="AMQN01008307">
    <property type="status" value="NOT_ANNOTATED_CDS"/>
    <property type="molecule type" value="Genomic_DNA"/>
</dbReference>
<evidence type="ECO:0000256" key="6">
    <source>
        <dbReference type="ARBA" id="ARBA00023136"/>
    </source>
</evidence>
<evidence type="ECO:0000259" key="12">
    <source>
        <dbReference type="SMART" id="SM00079"/>
    </source>
</evidence>
<feature type="domain" description="Ionotropic glutamate receptor L-glutamate and glycine-binding" evidence="13">
    <location>
        <begin position="2"/>
        <end position="56"/>
    </location>
</feature>
<dbReference type="Gene3D" id="1.10.287.70">
    <property type="match status" value="1"/>
</dbReference>